<feature type="transmembrane region" description="Helical" evidence="6">
    <location>
        <begin position="52"/>
        <end position="70"/>
    </location>
</feature>
<evidence type="ECO:0000256" key="1">
    <source>
        <dbReference type="ARBA" id="ARBA00004141"/>
    </source>
</evidence>
<dbReference type="GO" id="GO:0032259">
    <property type="term" value="P:methylation"/>
    <property type="evidence" value="ECO:0007669"/>
    <property type="project" value="UniProtKB-KW"/>
</dbReference>
<evidence type="ECO:0000313" key="8">
    <source>
        <dbReference type="Proteomes" id="UP000001591"/>
    </source>
</evidence>
<dbReference type="Proteomes" id="UP000001591">
    <property type="component" value="Chromosome"/>
</dbReference>
<dbReference type="Pfam" id="PF04140">
    <property type="entry name" value="ICMT"/>
    <property type="match status" value="1"/>
</dbReference>
<feature type="transmembrane region" description="Helical" evidence="6">
    <location>
        <begin position="91"/>
        <end position="111"/>
    </location>
</feature>
<reference evidence="7 8" key="1">
    <citation type="journal article" date="2010" name="BMC Genomics">
        <title>Metabolic flexibility revealed in the genome of the cyst-forming alpha-1 proteobacterium Rhodospirillum centenum.</title>
        <authorList>
            <person name="Lu Y.K."/>
            <person name="Marden J."/>
            <person name="Han M."/>
            <person name="Swingley W.D."/>
            <person name="Mastrian S.D."/>
            <person name="Chowdhury S.R."/>
            <person name="Hao J."/>
            <person name="Helmy T."/>
            <person name="Kim S."/>
            <person name="Kurdoglu A.A."/>
            <person name="Matthies H.J."/>
            <person name="Rollo D."/>
            <person name="Stothard P."/>
            <person name="Blankenship R.E."/>
            <person name="Bauer C.E."/>
            <person name="Touchman J.W."/>
        </authorList>
    </citation>
    <scope>NUCLEOTIDE SEQUENCE [LARGE SCALE GENOMIC DNA]</scope>
    <source>
        <strain evidence="8">ATCC 51521 / SW</strain>
    </source>
</reference>
<keyword evidence="3 6" id="KW-1133">Transmembrane helix</keyword>
<dbReference type="GO" id="GO:0004671">
    <property type="term" value="F:protein C-terminal S-isoprenylcysteine carboxyl O-methyltransferase activity"/>
    <property type="evidence" value="ECO:0007669"/>
    <property type="project" value="InterPro"/>
</dbReference>
<name>B6ISV9_RHOCS</name>
<dbReference type="KEGG" id="rce:RC1_1218"/>
<dbReference type="STRING" id="414684.RC1_1218"/>
<sequence length="240" mass="26679">MTMPQSAVPGPAAPPDASMPRPSMMKSAPSLVTFGLSIVLLVVAVVRWPENGWAASLWLAAFLAMWVIRVPASMRVSGNRIVEARRGTSELFVLAAMFVTMMVLPLLYLSFGAFRFADYTLPAWAAVLGAVLQVPFLWLFWRSHADLGRNWSPGLEVREGHELVVRGVYARIRHPMYAALWISVLAQPLLLQNWIAGALVVPAFAALWLLRVPQEEAMMRTRFGAEYEAYAARTGRIWPS</sequence>
<evidence type="ECO:0000256" key="3">
    <source>
        <dbReference type="ARBA" id="ARBA00022989"/>
    </source>
</evidence>
<evidence type="ECO:0000256" key="5">
    <source>
        <dbReference type="SAM" id="MobiDB-lite"/>
    </source>
</evidence>
<dbReference type="NCBIfam" id="NF040696">
    <property type="entry name" value="isopcys_mtase"/>
    <property type="match status" value="1"/>
</dbReference>
<keyword evidence="7" id="KW-0489">Methyltransferase</keyword>
<dbReference type="eggNOG" id="COG2020">
    <property type="taxonomic scope" value="Bacteria"/>
</dbReference>
<dbReference type="GO" id="GO:0016020">
    <property type="term" value="C:membrane"/>
    <property type="evidence" value="ECO:0007669"/>
    <property type="project" value="UniProtKB-SubCell"/>
</dbReference>
<dbReference type="InterPro" id="IPR054851">
    <property type="entry name" value="Isoprenylcys_mtase"/>
</dbReference>
<dbReference type="PANTHER" id="PTHR12714">
    <property type="entry name" value="PROTEIN-S ISOPRENYLCYSTEINE O-METHYLTRANSFERASE"/>
    <property type="match status" value="1"/>
</dbReference>
<proteinExistence type="predicted"/>
<evidence type="ECO:0000256" key="4">
    <source>
        <dbReference type="ARBA" id="ARBA00023136"/>
    </source>
</evidence>
<comment type="subcellular location">
    <subcellularLocation>
        <location evidence="1">Membrane</location>
        <topology evidence="1">Multi-pass membrane protein</topology>
    </subcellularLocation>
</comment>
<dbReference type="AlphaFoldDB" id="B6ISV9"/>
<feature type="transmembrane region" description="Helical" evidence="6">
    <location>
        <begin position="123"/>
        <end position="141"/>
    </location>
</feature>
<keyword evidence="2 6" id="KW-0812">Transmembrane</keyword>
<dbReference type="InterPro" id="IPR007269">
    <property type="entry name" value="ICMT_MeTrfase"/>
</dbReference>
<organism evidence="7 8">
    <name type="scientific">Rhodospirillum centenum (strain ATCC 51521 / SW)</name>
    <dbReference type="NCBI Taxonomy" id="414684"/>
    <lineage>
        <taxon>Bacteria</taxon>
        <taxon>Pseudomonadati</taxon>
        <taxon>Pseudomonadota</taxon>
        <taxon>Alphaproteobacteria</taxon>
        <taxon>Rhodospirillales</taxon>
        <taxon>Rhodospirillaceae</taxon>
        <taxon>Rhodospirillum</taxon>
    </lineage>
</organism>
<dbReference type="EMBL" id="CP000613">
    <property type="protein sequence ID" value="ACI98630.1"/>
    <property type="molecule type" value="Genomic_DNA"/>
</dbReference>
<feature type="transmembrane region" description="Helical" evidence="6">
    <location>
        <begin position="28"/>
        <end position="46"/>
    </location>
</feature>
<keyword evidence="7" id="KW-0808">Transferase</keyword>
<dbReference type="HOGENOM" id="CLU_065200_1_1_5"/>
<keyword evidence="8" id="KW-1185">Reference proteome</keyword>
<protein>
    <submittedName>
        <fullName evidence="7">Isoprenylcysteine carboxyl methyltransferase, putative</fullName>
    </submittedName>
</protein>
<dbReference type="Gene3D" id="1.20.120.1630">
    <property type="match status" value="1"/>
</dbReference>
<accession>B6ISV9</accession>
<feature type="region of interest" description="Disordered" evidence="5">
    <location>
        <begin position="1"/>
        <end position="21"/>
    </location>
</feature>
<feature type="transmembrane region" description="Helical" evidence="6">
    <location>
        <begin position="191"/>
        <end position="210"/>
    </location>
</feature>
<evidence type="ECO:0000313" key="7">
    <source>
        <dbReference type="EMBL" id="ACI98630.1"/>
    </source>
</evidence>
<evidence type="ECO:0000256" key="6">
    <source>
        <dbReference type="SAM" id="Phobius"/>
    </source>
</evidence>
<gene>
    <name evidence="7" type="ordered locus">RC1_1218</name>
</gene>
<dbReference type="PANTHER" id="PTHR12714:SF9">
    <property type="entry name" value="PROTEIN-S-ISOPRENYLCYSTEINE O-METHYLTRANSFERASE"/>
    <property type="match status" value="1"/>
</dbReference>
<keyword evidence="4 6" id="KW-0472">Membrane</keyword>
<evidence type="ECO:0000256" key="2">
    <source>
        <dbReference type="ARBA" id="ARBA00022692"/>
    </source>
</evidence>